<name>A0ABS5W7L6_9SPHN</name>
<organism evidence="2 3">
    <name type="scientific">Croceibacterium selenioxidans</name>
    <dbReference type="NCBI Taxonomy" id="2838833"/>
    <lineage>
        <taxon>Bacteria</taxon>
        <taxon>Pseudomonadati</taxon>
        <taxon>Pseudomonadota</taxon>
        <taxon>Alphaproteobacteria</taxon>
        <taxon>Sphingomonadales</taxon>
        <taxon>Erythrobacteraceae</taxon>
        <taxon>Croceibacterium</taxon>
    </lineage>
</organism>
<feature type="domain" description="TehB/YeaR-like" evidence="1">
    <location>
        <begin position="81"/>
        <end position="159"/>
    </location>
</feature>
<evidence type="ECO:0000313" key="3">
    <source>
        <dbReference type="Proteomes" id="UP000811255"/>
    </source>
</evidence>
<dbReference type="EMBL" id="JAHFVK010000002">
    <property type="protein sequence ID" value="MBT2135755.1"/>
    <property type="molecule type" value="Genomic_DNA"/>
</dbReference>
<evidence type="ECO:0000259" key="1">
    <source>
        <dbReference type="Pfam" id="PF09313"/>
    </source>
</evidence>
<dbReference type="Proteomes" id="UP000811255">
    <property type="component" value="Unassembled WGS sequence"/>
</dbReference>
<sequence>MRLREVRIAPIDEFHCLAHVAWTATYSRWDQADVAIEFDVHYFVRHLDEEPKVFGWVTGDEEGVLREHGILGPPEGLRSYKRTASFTEESIPENLLKDHSTKEGTWGLIHVEQGKLRYLVTDERRTPTELILTPEGQPGLVEPTILHRVEPLGPVRFHVEFLRRDDE</sequence>
<keyword evidence="3" id="KW-1185">Reference proteome</keyword>
<dbReference type="InterPro" id="IPR014710">
    <property type="entry name" value="RmlC-like_jellyroll"/>
</dbReference>
<dbReference type="InterPro" id="IPR015392">
    <property type="entry name" value="TehB/YeaR-like_dom"/>
</dbReference>
<proteinExistence type="predicted"/>
<protein>
    <submittedName>
        <fullName evidence="2">DUF1971 domain-containing protein</fullName>
    </submittedName>
</protein>
<gene>
    <name evidence="2" type="ORF">KK137_15560</name>
</gene>
<evidence type="ECO:0000313" key="2">
    <source>
        <dbReference type="EMBL" id="MBT2135755.1"/>
    </source>
</evidence>
<dbReference type="SUPFAM" id="SSF51197">
    <property type="entry name" value="Clavaminate synthase-like"/>
    <property type="match status" value="1"/>
</dbReference>
<dbReference type="Gene3D" id="2.60.120.10">
    <property type="entry name" value="Jelly Rolls"/>
    <property type="match status" value="1"/>
</dbReference>
<reference evidence="2 3" key="1">
    <citation type="submission" date="2021-05" db="EMBL/GenBank/DDBJ databases">
        <title>Croceibacterium sp. LX-88 genome sequence.</title>
        <authorList>
            <person name="Luo X."/>
        </authorList>
    </citation>
    <scope>NUCLEOTIDE SEQUENCE [LARGE SCALE GENOMIC DNA]</scope>
    <source>
        <strain evidence="2 3">LX-88</strain>
    </source>
</reference>
<dbReference type="Pfam" id="PF09313">
    <property type="entry name" value="TehB-like"/>
    <property type="match status" value="1"/>
</dbReference>
<accession>A0ABS5W7L6</accession>
<comment type="caution">
    <text evidence="2">The sequence shown here is derived from an EMBL/GenBank/DDBJ whole genome shotgun (WGS) entry which is preliminary data.</text>
</comment>